<feature type="region of interest" description="Disordered" evidence="1">
    <location>
        <begin position="1"/>
        <end position="59"/>
    </location>
</feature>
<evidence type="ECO:0000313" key="3">
    <source>
        <dbReference type="Proteomes" id="UP000501690"/>
    </source>
</evidence>
<dbReference type="Proteomes" id="UP000501690">
    <property type="component" value="Linkage Group LG6"/>
</dbReference>
<dbReference type="EMBL" id="CP039350">
    <property type="protein sequence ID" value="QCD96861.1"/>
    <property type="molecule type" value="Genomic_DNA"/>
</dbReference>
<protein>
    <submittedName>
        <fullName evidence="2">Uncharacterized protein</fullName>
    </submittedName>
</protein>
<reference evidence="2 3" key="1">
    <citation type="submission" date="2019-04" db="EMBL/GenBank/DDBJ databases">
        <title>An improved genome assembly and genetic linkage map for asparagus bean, Vigna unguiculata ssp. sesquipedialis.</title>
        <authorList>
            <person name="Xia Q."/>
            <person name="Zhang R."/>
            <person name="Dong Y."/>
        </authorList>
    </citation>
    <scope>NUCLEOTIDE SEQUENCE [LARGE SCALE GENOMIC DNA]</scope>
    <source>
        <tissue evidence="2">Leaf</tissue>
    </source>
</reference>
<accession>A0A4D6M8Y9</accession>
<dbReference type="AlphaFoldDB" id="A0A4D6M8Y9"/>
<evidence type="ECO:0000313" key="2">
    <source>
        <dbReference type="EMBL" id="QCD96861.1"/>
    </source>
</evidence>
<sequence>MGLAQARPSRSGGTPSPKRGLEGETRSHHGISLRRVPSRLGEMLARSKTRSGSPGRPLA</sequence>
<organism evidence="2 3">
    <name type="scientific">Vigna unguiculata</name>
    <name type="common">Cowpea</name>
    <dbReference type="NCBI Taxonomy" id="3917"/>
    <lineage>
        <taxon>Eukaryota</taxon>
        <taxon>Viridiplantae</taxon>
        <taxon>Streptophyta</taxon>
        <taxon>Embryophyta</taxon>
        <taxon>Tracheophyta</taxon>
        <taxon>Spermatophyta</taxon>
        <taxon>Magnoliopsida</taxon>
        <taxon>eudicotyledons</taxon>
        <taxon>Gunneridae</taxon>
        <taxon>Pentapetalae</taxon>
        <taxon>rosids</taxon>
        <taxon>fabids</taxon>
        <taxon>Fabales</taxon>
        <taxon>Fabaceae</taxon>
        <taxon>Papilionoideae</taxon>
        <taxon>50 kb inversion clade</taxon>
        <taxon>NPAAA clade</taxon>
        <taxon>indigoferoid/millettioid clade</taxon>
        <taxon>Phaseoleae</taxon>
        <taxon>Vigna</taxon>
    </lineage>
</organism>
<evidence type="ECO:0000256" key="1">
    <source>
        <dbReference type="SAM" id="MobiDB-lite"/>
    </source>
</evidence>
<gene>
    <name evidence="2" type="ORF">DEO72_LG6g1571</name>
</gene>
<keyword evidence="3" id="KW-1185">Reference proteome</keyword>
<proteinExistence type="predicted"/>
<name>A0A4D6M8Y9_VIGUN</name>